<dbReference type="GO" id="GO:0004806">
    <property type="term" value="F:triacylglycerol lipase activity"/>
    <property type="evidence" value="ECO:0007669"/>
    <property type="project" value="InterPro"/>
</dbReference>
<dbReference type="InterPro" id="IPR013818">
    <property type="entry name" value="Lipase"/>
</dbReference>
<dbReference type="InterPro" id="IPR000734">
    <property type="entry name" value="TAG_lipase"/>
</dbReference>
<keyword evidence="3" id="KW-0964">Secreted</keyword>
<name>A0A8S3Z7I5_9EUPU</name>
<evidence type="ECO:0000256" key="2">
    <source>
        <dbReference type="ARBA" id="ARBA00010701"/>
    </source>
</evidence>
<dbReference type="InterPro" id="IPR029058">
    <property type="entry name" value="AB_hydrolase_fold"/>
</dbReference>
<keyword evidence="8" id="KW-1185">Reference proteome</keyword>
<evidence type="ECO:0000313" key="8">
    <source>
        <dbReference type="Proteomes" id="UP000678393"/>
    </source>
</evidence>
<dbReference type="FunFam" id="3.40.50.1820:FF:000033">
    <property type="entry name" value="Pancreatic triacylglycerol lipase"/>
    <property type="match status" value="1"/>
</dbReference>
<protein>
    <recommendedName>
        <fullName evidence="6">Lipase domain-containing protein</fullName>
    </recommendedName>
</protein>
<dbReference type="Gene3D" id="3.40.50.1820">
    <property type="entry name" value="alpha/beta hydrolase"/>
    <property type="match status" value="1"/>
</dbReference>
<dbReference type="GO" id="GO:0005615">
    <property type="term" value="C:extracellular space"/>
    <property type="evidence" value="ECO:0007669"/>
    <property type="project" value="TreeGrafter"/>
</dbReference>
<organism evidence="7 8">
    <name type="scientific">Candidula unifasciata</name>
    <dbReference type="NCBI Taxonomy" id="100452"/>
    <lineage>
        <taxon>Eukaryota</taxon>
        <taxon>Metazoa</taxon>
        <taxon>Spiralia</taxon>
        <taxon>Lophotrochozoa</taxon>
        <taxon>Mollusca</taxon>
        <taxon>Gastropoda</taxon>
        <taxon>Heterobranchia</taxon>
        <taxon>Euthyneura</taxon>
        <taxon>Panpulmonata</taxon>
        <taxon>Eupulmonata</taxon>
        <taxon>Stylommatophora</taxon>
        <taxon>Helicina</taxon>
        <taxon>Helicoidea</taxon>
        <taxon>Geomitridae</taxon>
        <taxon>Candidula</taxon>
    </lineage>
</organism>
<comment type="caution">
    <text evidence="7">The sequence shown here is derived from an EMBL/GenBank/DDBJ whole genome shotgun (WGS) entry which is preliminary data.</text>
</comment>
<evidence type="ECO:0000256" key="1">
    <source>
        <dbReference type="ARBA" id="ARBA00004613"/>
    </source>
</evidence>
<dbReference type="GO" id="GO:0016042">
    <property type="term" value="P:lipid catabolic process"/>
    <property type="evidence" value="ECO:0007669"/>
    <property type="project" value="TreeGrafter"/>
</dbReference>
<dbReference type="CDD" id="cd00707">
    <property type="entry name" value="Pancreat_lipase_like"/>
    <property type="match status" value="1"/>
</dbReference>
<evidence type="ECO:0000313" key="7">
    <source>
        <dbReference type="EMBL" id="CAG5122856.1"/>
    </source>
</evidence>
<gene>
    <name evidence="7" type="ORF">CUNI_LOCUS8414</name>
</gene>
<dbReference type="InterPro" id="IPR033906">
    <property type="entry name" value="Lipase_N"/>
</dbReference>
<dbReference type="Proteomes" id="UP000678393">
    <property type="component" value="Unassembled WGS sequence"/>
</dbReference>
<evidence type="ECO:0000256" key="5">
    <source>
        <dbReference type="RuleBase" id="RU004262"/>
    </source>
</evidence>
<dbReference type="EMBL" id="CAJHNH020001379">
    <property type="protein sequence ID" value="CAG5122856.1"/>
    <property type="molecule type" value="Genomic_DNA"/>
</dbReference>
<keyword evidence="4" id="KW-1015">Disulfide bond</keyword>
<comment type="subcellular location">
    <subcellularLocation>
        <location evidence="1">Secreted</location>
    </subcellularLocation>
</comment>
<feature type="non-terminal residue" evidence="7">
    <location>
        <position position="1"/>
    </location>
</feature>
<dbReference type="Pfam" id="PF00151">
    <property type="entry name" value="Lipase"/>
    <property type="match status" value="1"/>
</dbReference>
<dbReference type="PRINTS" id="PR00821">
    <property type="entry name" value="TAGLIPASE"/>
</dbReference>
<evidence type="ECO:0000256" key="3">
    <source>
        <dbReference type="ARBA" id="ARBA00022525"/>
    </source>
</evidence>
<evidence type="ECO:0000256" key="4">
    <source>
        <dbReference type="ARBA" id="ARBA00023157"/>
    </source>
</evidence>
<dbReference type="PANTHER" id="PTHR11610">
    <property type="entry name" value="LIPASE"/>
    <property type="match status" value="1"/>
</dbReference>
<evidence type="ECO:0000259" key="6">
    <source>
        <dbReference type="Pfam" id="PF00151"/>
    </source>
</evidence>
<sequence>DSVCYGDLGCFSNEPPFVSEQEPVAVLPQTRYLLYTRESRTVAQALDARHPETVTSVWTRFQERPTKILIHGFLDSVALTSMWLDMKDELLFHDDYNVVIVDWSKGNELPYDQACANARVVGAQIAALIKSLIKGTGVSAASFHIIGHSLGAHVSGYAGELVPGVGRITGLDPAGPYFENTETVVRLDEKDALFVDAIHTDAKNLLQLGLGTKTPSGHMDFYPNLGHDQPECTYNPITNIIAGNGIIVGVEETIACSHIRAVQYFTESINTQCPFLAFPCASEDDFQNNLCHSCTEDGCARFGLDADKHKPAQGKKVKYFLTTAGHKPFCQLHLTVTLKLTYGSGDDERGTLDLVVVGDNGTTGTIQLTGSTSWSPNNFGNVPLRATFTWTHKAAILDPLHWDLLGLQHPKLYLDEIDIYRDETSTEELKINHPC</sequence>
<feature type="domain" description="Lipase" evidence="6">
    <location>
        <begin position="2"/>
        <end position="329"/>
    </location>
</feature>
<dbReference type="InterPro" id="IPR002331">
    <property type="entry name" value="Lipase_panc"/>
</dbReference>
<dbReference type="SUPFAM" id="SSF53474">
    <property type="entry name" value="alpha/beta-Hydrolases"/>
    <property type="match status" value="1"/>
</dbReference>
<dbReference type="PRINTS" id="PR00823">
    <property type="entry name" value="PANCLIPASE"/>
</dbReference>
<comment type="similarity">
    <text evidence="2 5">Belongs to the AB hydrolase superfamily. Lipase family.</text>
</comment>
<accession>A0A8S3Z7I5</accession>
<proteinExistence type="inferred from homology"/>
<reference evidence="7" key="1">
    <citation type="submission" date="2021-04" db="EMBL/GenBank/DDBJ databases">
        <authorList>
            <consortium name="Molecular Ecology Group"/>
        </authorList>
    </citation>
    <scope>NUCLEOTIDE SEQUENCE</scope>
</reference>
<dbReference type="AlphaFoldDB" id="A0A8S3Z7I5"/>
<dbReference type="OrthoDB" id="199913at2759"/>